<dbReference type="PANTHER" id="PTHR11741:SF0">
    <property type="entry name" value="ELONGATION FACTOR TS, MITOCHONDRIAL"/>
    <property type="match status" value="1"/>
</dbReference>
<dbReference type="InterPro" id="IPR014039">
    <property type="entry name" value="Transl_elong_EFTs/EF1B_dimer"/>
</dbReference>
<comment type="subcellular location">
    <subcellularLocation>
        <location evidence="5 7">Cytoplasm</location>
    </subcellularLocation>
</comment>
<sequence length="307" mass="32170">MSVSASQVKQLRDLTGAGMMDCKAALAETNGDIDAAVDWLRAKGIAKADKKAGRTAAEGLVAVASEGNKAVVVEVNSETDFVARNDAFQEIVRNVAQVALTTDGSTDAVAAAIYPGAEKNVTEVIKDAVGTIGENMSFRRSAGLSVNNGTVATYIHNGVSDGLGKLGVLVAIETEGDKEAANAFGRQVAMHVAAINPLALTNEEVDAAAVEREKAIFIEQARESGKPDSIIEKMIDGRMRKFYEEVVLLSQAFVINPDLTVAAALKEAEKTIGAPAKITAFVRFALGEGIEKEETDFAAEVAAAVKS</sequence>
<dbReference type="GO" id="GO:0003746">
    <property type="term" value="F:translation elongation factor activity"/>
    <property type="evidence" value="ECO:0007669"/>
    <property type="project" value="UniProtKB-KW"/>
</dbReference>
<dbReference type="Gene3D" id="3.30.479.20">
    <property type="entry name" value="Elongation factor Ts, dimerisation domain"/>
    <property type="match status" value="2"/>
</dbReference>
<keyword evidence="10" id="KW-1185">Reference proteome</keyword>
<keyword evidence="5" id="KW-0963">Cytoplasm</keyword>
<dbReference type="Gene3D" id="1.10.286.20">
    <property type="match status" value="1"/>
</dbReference>
<comment type="similarity">
    <text evidence="1 5 6">Belongs to the EF-Ts family.</text>
</comment>
<evidence type="ECO:0000256" key="2">
    <source>
        <dbReference type="ARBA" id="ARBA00016956"/>
    </source>
</evidence>
<evidence type="ECO:0000256" key="1">
    <source>
        <dbReference type="ARBA" id="ARBA00005532"/>
    </source>
</evidence>
<comment type="caution">
    <text evidence="9">The sequence shown here is derived from an EMBL/GenBank/DDBJ whole genome shotgun (WGS) entry which is preliminary data.</text>
</comment>
<organism evidence="9 10">
    <name type="scientific">Paenochrobactrum glaciei</name>
    <dbReference type="NCBI Taxonomy" id="486407"/>
    <lineage>
        <taxon>Bacteria</taxon>
        <taxon>Pseudomonadati</taxon>
        <taxon>Pseudomonadota</taxon>
        <taxon>Alphaproteobacteria</taxon>
        <taxon>Hyphomicrobiales</taxon>
        <taxon>Brucellaceae</taxon>
        <taxon>Paenochrobactrum</taxon>
    </lineage>
</organism>
<dbReference type="SUPFAM" id="SSF46934">
    <property type="entry name" value="UBA-like"/>
    <property type="match status" value="1"/>
</dbReference>
<evidence type="ECO:0000259" key="8">
    <source>
        <dbReference type="Pfam" id="PF00889"/>
    </source>
</evidence>
<dbReference type="InterPro" id="IPR018101">
    <property type="entry name" value="Transl_elong_Ts_CS"/>
</dbReference>
<dbReference type="HAMAP" id="MF_00050">
    <property type="entry name" value="EF_Ts"/>
    <property type="match status" value="1"/>
</dbReference>
<keyword evidence="3 5" id="KW-0251">Elongation factor</keyword>
<dbReference type="InterPro" id="IPR009060">
    <property type="entry name" value="UBA-like_sf"/>
</dbReference>
<proteinExistence type="inferred from homology"/>
<evidence type="ECO:0000256" key="6">
    <source>
        <dbReference type="RuleBase" id="RU000642"/>
    </source>
</evidence>
<dbReference type="CDD" id="cd14275">
    <property type="entry name" value="UBA_EF-Ts"/>
    <property type="match status" value="1"/>
</dbReference>
<feature type="region of interest" description="Involved in Mg(2+) ion dislocation from EF-Tu" evidence="5">
    <location>
        <begin position="79"/>
        <end position="82"/>
    </location>
</feature>
<evidence type="ECO:0000256" key="5">
    <source>
        <dbReference type="HAMAP-Rule" id="MF_00050"/>
    </source>
</evidence>
<name>A0ABN1G171_9HYPH</name>
<evidence type="ECO:0000256" key="4">
    <source>
        <dbReference type="ARBA" id="ARBA00022917"/>
    </source>
</evidence>
<accession>A0ABN1G171</accession>
<dbReference type="InterPro" id="IPR001816">
    <property type="entry name" value="Transl_elong_EFTs/EF1B"/>
</dbReference>
<dbReference type="NCBIfam" id="TIGR00116">
    <property type="entry name" value="tsf"/>
    <property type="match status" value="1"/>
</dbReference>
<comment type="function">
    <text evidence="5 6">Associates with the EF-Tu.GDP complex and induces the exchange of GDP to GTP. It remains bound to the aminoacyl-tRNA.EF-Tu.GTP complex up to the GTP hydrolysis stage on the ribosome.</text>
</comment>
<gene>
    <name evidence="5 9" type="primary">tsf</name>
    <name evidence="9" type="ORF">GCM10008943_16720</name>
</gene>
<dbReference type="Proteomes" id="UP001424441">
    <property type="component" value="Unassembled WGS sequence"/>
</dbReference>
<dbReference type="PROSITE" id="PS01127">
    <property type="entry name" value="EF_TS_2"/>
    <property type="match status" value="1"/>
</dbReference>
<evidence type="ECO:0000256" key="3">
    <source>
        <dbReference type="ARBA" id="ARBA00022768"/>
    </source>
</evidence>
<dbReference type="Pfam" id="PF00889">
    <property type="entry name" value="EF_TS"/>
    <property type="match status" value="1"/>
</dbReference>
<dbReference type="PANTHER" id="PTHR11741">
    <property type="entry name" value="ELONGATION FACTOR TS"/>
    <property type="match status" value="1"/>
</dbReference>
<dbReference type="Gene3D" id="1.10.8.10">
    <property type="entry name" value="DNA helicase RuvA subunit, C-terminal domain"/>
    <property type="match status" value="1"/>
</dbReference>
<evidence type="ECO:0000256" key="7">
    <source>
        <dbReference type="RuleBase" id="RU000643"/>
    </source>
</evidence>
<reference evidence="9 10" key="1">
    <citation type="journal article" date="2019" name="Int. J. Syst. Evol. Microbiol.">
        <title>The Global Catalogue of Microorganisms (GCM) 10K type strain sequencing project: providing services to taxonomists for standard genome sequencing and annotation.</title>
        <authorList>
            <consortium name="The Broad Institute Genomics Platform"/>
            <consortium name="The Broad Institute Genome Sequencing Center for Infectious Disease"/>
            <person name="Wu L."/>
            <person name="Ma J."/>
        </authorList>
    </citation>
    <scope>NUCLEOTIDE SEQUENCE [LARGE SCALE GENOMIC DNA]</scope>
    <source>
        <strain evidence="9 10">JCM 15115</strain>
    </source>
</reference>
<evidence type="ECO:0000313" key="10">
    <source>
        <dbReference type="Proteomes" id="UP001424441"/>
    </source>
</evidence>
<dbReference type="InterPro" id="IPR036402">
    <property type="entry name" value="EF-Ts_dimer_sf"/>
</dbReference>
<evidence type="ECO:0000313" key="9">
    <source>
        <dbReference type="EMBL" id="GAA0602002.1"/>
    </source>
</evidence>
<dbReference type="RefSeq" id="WP_343804339.1">
    <property type="nucleotide sequence ID" value="NZ_BAAADE010000002.1"/>
</dbReference>
<keyword evidence="4 5" id="KW-0648">Protein biosynthesis</keyword>
<feature type="domain" description="Translation elongation factor EFTs/EF1B dimerisation" evidence="8">
    <location>
        <begin position="70"/>
        <end position="288"/>
    </location>
</feature>
<dbReference type="EMBL" id="BAAADE010000002">
    <property type="protein sequence ID" value="GAA0602002.1"/>
    <property type="molecule type" value="Genomic_DNA"/>
</dbReference>
<protein>
    <recommendedName>
        <fullName evidence="2 5">Elongation factor Ts</fullName>
        <shortName evidence="5">EF-Ts</shortName>
    </recommendedName>
</protein>
<dbReference type="SUPFAM" id="SSF54713">
    <property type="entry name" value="Elongation factor Ts (EF-Ts), dimerisation domain"/>
    <property type="match status" value="2"/>
</dbReference>